<dbReference type="EMBL" id="JBHRSU010000033">
    <property type="protein sequence ID" value="MFC3101511.1"/>
    <property type="molecule type" value="Genomic_DNA"/>
</dbReference>
<protein>
    <submittedName>
        <fullName evidence="2">PilZ domain-containing protein</fullName>
    </submittedName>
</protein>
<proteinExistence type="predicted"/>
<name>A0ABV7EHV0_9SPHN</name>
<evidence type="ECO:0000313" key="2">
    <source>
        <dbReference type="EMBL" id="MFC3101511.1"/>
    </source>
</evidence>
<dbReference type="SUPFAM" id="SSF141371">
    <property type="entry name" value="PilZ domain-like"/>
    <property type="match status" value="2"/>
</dbReference>
<accession>A0ABV7EHV0</accession>
<sequence>MHDALPLSPAEAHALPSDASAAEQRAAPRFTILIRAAKLRCGEAEFLCIVRDVSETGISVRLFHPLPEGQELALELQNGDAYPLELVWQSEDRAGLKFRQPVDISRIIECPSRFAKRPVRAAFCAPVSLVSGAVAAEATLYDISQQGAKIVSPTRFAIDQRVRLCAPHLGEVNAKVRWRDGVTYGLVFEDTFQFGDMARIVAAMQGYSGLHFPT</sequence>
<feature type="domain" description="PilZ" evidence="1">
    <location>
        <begin position="23"/>
        <end position="104"/>
    </location>
</feature>
<reference evidence="3" key="1">
    <citation type="journal article" date="2019" name="Int. J. Syst. Evol. Microbiol.">
        <title>The Global Catalogue of Microorganisms (GCM) 10K type strain sequencing project: providing services to taxonomists for standard genome sequencing and annotation.</title>
        <authorList>
            <consortium name="The Broad Institute Genomics Platform"/>
            <consortium name="The Broad Institute Genome Sequencing Center for Infectious Disease"/>
            <person name="Wu L."/>
            <person name="Ma J."/>
        </authorList>
    </citation>
    <scope>NUCLEOTIDE SEQUENCE [LARGE SCALE GENOMIC DNA]</scope>
    <source>
        <strain evidence="3">KCTC 52606</strain>
    </source>
</reference>
<dbReference type="InterPro" id="IPR009875">
    <property type="entry name" value="PilZ_domain"/>
</dbReference>
<evidence type="ECO:0000259" key="1">
    <source>
        <dbReference type="Pfam" id="PF07238"/>
    </source>
</evidence>
<feature type="domain" description="PilZ" evidence="1">
    <location>
        <begin position="119"/>
        <end position="200"/>
    </location>
</feature>
<evidence type="ECO:0000313" key="3">
    <source>
        <dbReference type="Proteomes" id="UP001595378"/>
    </source>
</evidence>
<dbReference type="Gene3D" id="2.40.10.220">
    <property type="entry name" value="predicted glycosyltransferase like domains"/>
    <property type="match status" value="1"/>
</dbReference>
<keyword evidence="3" id="KW-1185">Reference proteome</keyword>
<dbReference type="RefSeq" id="WP_336919140.1">
    <property type="nucleotide sequence ID" value="NZ_JBANRN010000008.1"/>
</dbReference>
<dbReference type="Pfam" id="PF07238">
    <property type="entry name" value="PilZ"/>
    <property type="match status" value="2"/>
</dbReference>
<organism evidence="2 3">
    <name type="scientific">Alteraurantiacibacter lauratis</name>
    <dbReference type="NCBI Taxonomy" id="2054627"/>
    <lineage>
        <taxon>Bacteria</taxon>
        <taxon>Pseudomonadati</taxon>
        <taxon>Pseudomonadota</taxon>
        <taxon>Alphaproteobacteria</taxon>
        <taxon>Sphingomonadales</taxon>
        <taxon>Erythrobacteraceae</taxon>
        <taxon>Alteraurantiacibacter</taxon>
    </lineage>
</organism>
<dbReference type="Proteomes" id="UP001595378">
    <property type="component" value="Unassembled WGS sequence"/>
</dbReference>
<gene>
    <name evidence="2" type="ORF">ACFODK_11490</name>
</gene>
<comment type="caution">
    <text evidence="2">The sequence shown here is derived from an EMBL/GenBank/DDBJ whole genome shotgun (WGS) entry which is preliminary data.</text>
</comment>